<organism evidence="3 4">
    <name type="scientific">Rhodanobacter glycinis</name>
    <dbReference type="NCBI Taxonomy" id="582702"/>
    <lineage>
        <taxon>Bacteria</taxon>
        <taxon>Pseudomonadati</taxon>
        <taxon>Pseudomonadota</taxon>
        <taxon>Gammaproteobacteria</taxon>
        <taxon>Lysobacterales</taxon>
        <taxon>Rhodanobacteraceae</taxon>
        <taxon>Rhodanobacter</taxon>
    </lineage>
</organism>
<dbReference type="Pfam" id="PF13240">
    <property type="entry name" value="Zn_Ribbon_1"/>
    <property type="match status" value="1"/>
</dbReference>
<evidence type="ECO:0000313" key="3">
    <source>
        <dbReference type="EMBL" id="QEE24561.1"/>
    </source>
</evidence>
<evidence type="ECO:0000313" key="4">
    <source>
        <dbReference type="Proteomes" id="UP000321807"/>
    </source>
</evidence>
<evidence type="ECO:0000259" key="2">
    <source>
        <dbReference type="Pfam" id="PF13240"/>
    </source>
</evidence>
<dbReference type="AlphaFoldDB" id="A0A5B9E1L3"/>
<keyword evidence="1" id="KW-0472">Membrane</keyword>
<dbReference type="EMBL" id="CP042807">
    <property type="protein sequence ID" value="QEE24561.1"/>
    <property type="molecule type" value="Genomic_DNA"/>
</dbReference>
<accession>A0A5B9E1L3</accession>
<evidence type="ECO:0000256" key="1">
    <source>
        <dbReference type="SAM" id="Phobius"/>
    </source>
</evidence>
<dbReference type="Proteomes" id="UP000321807">
    <property type="component" value="Chromosome"/>
</dbReference>
<proteinExistence type="predicted"/>
<sequence length="119" mass="12996">MALITCPDCGASISDKAPACLKCGYPVKAEEPIHLHAPAIPSRAQVSGSAHENRNDRGKVYTTQRTGKDVKIMSLFGWTSLFVAAIIFFNGTPDMFIISLLIGVGLLILSRIISWWKYS</sequence>
<protein>
    <submittedName>
        <fullName evidence="3">Zinc ribbon domain-containing protein</fullName>
    </submittedName>
</protein>
<dbReference type="RefSeq" id="WP_147627153.1">
    <property type="nucleotide sequence ID" value="NZ_CP042807.1"/>
</dbReference>
<feature type="domain" description="Zinc-ribbon" evidence="2">
    <location>
        <begin position="6"/>
        <end position="27"/>
    </location>
</feature>
<dbReference type="KEGG" id="rgl:CS053_08625"/>
<reference evidence="3 4" key="1">
    <citation type="submission" date="2019-08" db="EMBL/GenBank/DDBJ databases">
        <title>Complete genome sequence of Rhodanobacter glycinis strain T01E-68 isolated from tomato root.</title>
        <authorList>
            <person name="Weon H.-Y."/>
            <person name="Lee S.A."/>
        </authorList>
    </citation>
    <scope>NUCLEOTIDE SEQUENCE [LARGE SCALE GENOMIC DNA]</scope>
    <source>
        <strain evidence="3 4">T01E-68</strain>
    </source>
</reference>
<name>A0A5B9E1L3_9GAMM</name>
<keyword evidence="1" id="KW-1133">Transmembrane helix</keyword>
<feature type="transmembrane region" description="Helical" evidence="1">
    <location>
        <begin position="72"/>
        <end position="89"/>
    </location>
</feature>
<feature type="transmembrane region" description="Helical" evidence="1">
    <location>
        <begin position="95"/>
        <end position="116"/>
    </location>
</feature>
<gene>
    <name evidence="3" type="ORF">CS053_08625</name>
</gene>
<dbReference type="InterPro" id="IPR026870">
    <property type="entry name" value="Zinc_ribbon_dom"/>
</dbReference>
<keyword evidence="1" id="KW-0812">Transmembrane</keyword>